<name>A0A4C1V7G3_EUMVA</name>
<dbReference type="EMBL" id="BGZK01000291">
    <property type="protein sequence ID" value="GBP34629.1"/>
    <property type="molecule type" value="Genomic_DNA"/>
</dbReference>
<dbReference type="Proteomes" id="UP000299102">
    <property type="component" value="Unassembled WGS sequence"/>
</dbReference>
<evidence type="ECO:0000313" key="2">
    <source>
        <dbReference type="Proteomes" id="UP000299102"/>
    </source>
</evidence>
<accession>A0A4C1V7G3</accession>
<comment type="caution">
    <text evidence="1">The sequence shown here is derived from an EMBL/GenBank/DDBJ whole genome shotgun (WGS) entry which is preliminary data.</text>
</comment>
<keyword evidence="2" id="KW-1185">Reference proteome</keyword>
<sequence length="111" mass="12384">MLRRRSARSRKTKGAGPKMSEHLMGVYVSTTRKHLVDIRYKWSNIEYAIRLWSCGVRWGGRLLIHNHGAAAGAEGERGRIERSVDSVLGRCGEAVAHRRSSLLGAHSGKTF</sequence>
<gene>
    <name evidence="1" type="ORF">EVAR_19020_1</name>
</gene>
<dbReference type="AlphaFoldDB" id="A0A4C1V7G3"/>
<proteinExistence type="predicted"/>
<organism evidence="1 2">
    <name type="scientific">Eumeta variegata</name>
    <name type="common">Bagworm moth</name>
    <name type="synonym">Eumeta japonica</name>
    <dbReference type="NCBI Taxonomy" id="151549"/>
    <lineage>
        <taxon>Eukaryota</taxon>
        <taxon>Metazoa</taxon>
        <taxon>Ecdysozoa</taxon>
        <taxon>Arthropoda</taxon>
        <taxon>Hexapoda</taxon>
        <taxon>Insecta</taxon>
        <taxon>Pterygota</taxon>
        <taxon>Neoptera</taxon>
        <taxon>Endopterygota</taxon>
        <taxon>Lepidoptera</taxon>
        <taxon>Glossata</taxon>
        <taxon>Ditrysia</taxon>
        <taxon>Tineoidea</taxon>
        <taxon>Psychidae</taxon>
        <taxon>Oiketicinae</taxon>
        <taxon>Eumeta</taxon>
    </lineage>
</organism>
<evidence type="ECO:0000313" key="1">
    <source>
        <dbReference type="EMBL" id="GBP34629.1"/>
    </source>
</evidence>
<reference evidence="1 2" key="1">
    <citation type="journal article" date="2019" name="Commun. Biol.">
        <title>The bagworm genome reveals a unique fibroin gene that provides high tensile strength.</title>
        <authorList>
            <person name="Kono N."/>
            <person name="Nakamura H."/>
            <person name="Ohtoshi R."/>
            <person name="Tomita M."/>
            <person name="Numata K."/>
            <person name="Arakawa K."/>
        </authorList>
    </citation>
    <scope>NUCLEOTIDE SEQUENCE [LARGE SCALE GENOMIC DNA]</scope>
</reference>
<protein>
    <submittedName>
        <fullName evidence="1">Uncharacterized protein</fullName>
    </submittedName>
</protein>